<proteinExistence type="predicted"/>
<name>A0A1G6PRC6_9BACT</name>
<keyword evidence="2" id="KW-0436">Ligase</keyword>
<dbReference type="Proteomes" id="UP000199322">
    <property type="component" value="Unassembled WGS sequence"/>
</dbReference>
<dbReference type="EMBL" id="FMYV01000009">
    <property type="protein sequence ID" value="SDC82639.1"/>
    <property type="molecule type" value="Genomic_DNA"/>
</dbReference>
<organism evidence="2 3">
    <name type="scientific">Geotoga petraea</name>
    <dbReference type="NCBI Taxonomy" id="28234"/>
    <lineage>
        <taxon>Bacteria</taxon>
        <taxon>Thermotogati</taxon>
        <taxon>Thermotogota</taxon>
        <taxon>Thermotogae</taxon>
        <taxon>Petrotogales</taxon>
        <taxon>Petrotogaceae</taxon>
        <taxon>Geotoga</taxon>
    </lineage>
</organism>
<dbReference type="InterPro" id="IPR045864">
    <property type="entry name" value="aa-tRNA-synth_II/BPL/LPL"/>
</dbReference>
<dbReference type="PANTHER" id="PTHR43679">
    <property type="entry name" value="OCTANOYLTRANSFERASE LIPM-RELATED"/>
    <property type="match status" value="1"/>
</dbReference>
<keyword evidence="3" id="KW-1185">Reference proteome</keyword>
<feature type="domain" description="BPL/LPL catalytic" evidence="1">
    <location>
        <begin position="29"/>
        <end position="233"/>
    </location>
</feature>
<evidence type="ECO:0000259" key="1">
    <source>
        <dbReference type="PROSITE" id="PS51733"/>
    </source>
</evidence>
<dbReference type="Gene3D" id="3.30.930.10">
    <property type="entry name" value="Bira Bifunctional Protein, Domain 2"/>
    <property type="match status" value="1"/>
</dbReference>
<dbReference type="PANTHER" id="PTHR43679:SF2">
    <property type="entry name" value="OCTANOYL-[GCVH]:PROTEIN N-OCTANOYLTRANSFERASE"/>
    <property type="match status" value="1"/>
</dbReference>
<reference evidence="2 3" key="1">
    <citation type="submission" date="2016-10" db="EMBL/GenBank/DDBJ databases">
        <authorList>
            <person name="de Groot N.N."/>
        </authorList>
    </citation>
    <scope>NUCLEOTIDE SEQUENCE [LARGE SCALE GENOMIC DNA]</scope>
    <source>
        <strain evidence="2 3">WG14</strain>
    </source>
</reference>
<protein>
    <submittedName>
        <fullName evidence="2">Lipoate-protein ligase A</fullName>
    </submittedName>
</protein>
<dbReference type="Pfam" id="PF21948">
    <property type="entry name" value="LplA-B_cat"/>
    <property type="match status" value="1"/>
</dbReference>
<dbReference type="RefSeq" id="WP_091405180.1">
    <property type="nucleotide sequence ID" value="NZ_FMYV01000009.1"/>
</dbReference>
<evidence type="ECO:0000313" key="3">
    <source>
        <dbReference type="Proteomes" id="UP000199322"/>
    </source>
</evidence>
<sequence length="257" mass="29691">MIRLILDSYHMGEWNMANDLAIAEEIGNSNSPTTIKVYGWSIPTLSLGKHQKESSIDKEFLKTHKFGLVRRPTGGRAVFHNKEITYLFAISSKDKRLPKNVIQSYMKISDGLTMTLKSLGVNCDVQKNKKKAISRDICYDSPSLYEVTINGKKLIGSAQYRNEKFVLQHGSIPNKFDYRNYVDSFKIKNKKQMISHLENNVTDIQEYLGRSISYEEFADEVKNSFSKVFDEEVEYGEITEKEIKLTKKYLENFKIEL</sequence>
<gene>
    <name evidence="2" type="ORF">SAMN04488588_1871</name>
</gene>
<accession>A0A1G6PRC6</accession>
<dbReference type="PROSITE" id="PS51733">
    <property type="entry name" value="BPL_LPL_CATALYTIC"/>
    <property type="match status" value="1"/>
</dbReference>
<dbReference type="InterPro" id="IPR004143">
    <property type="entry name" value="BPL_LPL_catalytic"/>
</dbReference>
<dbReference type="InterPro" id="IPR050664">
    <property type="entry name" value="Octanoyltrans_LipM/LipL"/>
</dbReference>
<dbReference type="AlphaFoldDB" id="A0A1G6PRC6"/>
<dbReference type="GO" id="GO:0016874">
    <property type="term" value="F:ligase activity"/>
    <property type="evidence" value="ECO:0007669"/>
    <property type="project" value="UniProtKB-KW"/>
</dbReference>
<evidence type="ECO:0000313" key="2">
    <source>
        <dbReference type="EMBL" id="SDC82639.1"/>
    </source>
</evidence>
<dbReference type="SUPFAM" id="SSF55681">
    <property type="entry name" value="Class II aaRS and biotin synthetases"/>
    <property type="match status" value="1"/>
</dbReference>
<dbReference type="STRING" id="28234.SAMN04488588_1871"/>